<evidence type="ECO:0000256" key="2">
    <source>
        <dbReference type="ARBA" id="ARBA00022475"/>
    </source>
</evidence>
<keyword evidence="13" id="KW-1185">Reference proteome</keyword>
<dbReference type="InterPro" id="IPR014046">
    <property type="entry name" value="C-di-AMP_synthase"/>
</dbReference>
<dbReference type="eggNOG" id="COG1624">
    <property type="taxonomic scope" value="Bacteria"/>
</dbReference>
<dbReference type="InterPro" id="IPR036888">
    <property type="entry name" value="DNA_integrity_DisA_N_sf"/>
</dbReference>
<feature type="domain" description="DAC" evidence="11">
    <location>
        <begin position="111"/>
        <end position="273"/>
    </location>
</feature>
<keyword evidence="2 10" id="KW-1003">Cell membrane</keyword>
<sequence length="294" mass="32695">MRERLSRRAVHRWNNMPDIRSILEWINRLADRLNPFVDPRALLDIGIVALIFYWLLGVIRGTRAVPLLRGFGIMLVISIALSSVLPLETLRWLLENAIQPALIVAIPVLFQPELRRALESLGRTNDLLGRPFSRANRSELIDTVNGVSRAAQQLSQQGIGALMVIERETGLQEYADRGVILDARLAVPLLLNIFYPNAPLHDMAVIVRGNRILAANVVLPLSEDIVGPRRLGTRHRAAKGISEQSDAIAVVVSEETGAISLVHDGRMVSYLNEARLRSMLAGLLKVQLDEEPKT</sequence>
<evidence type="ECO:0000256" key="4">
    <source>
        <dbReference type="ARBA" id="ARBA00022692"/>
    </source>
</evidence>
<protein>
    <recommendedName>
        <fullName evidence="10">Diadenylate cyclase</fullName>
        <shortName evidence="10">DAC</shortName>
        <ecNumber evidence="10">2.7.7.85</ecNumber>
    </recommendedName>
    <alternativeName>
        <fullName evidence="10">Cyclic-di-AMP synthase</fullName>
        <shortName evidence="10">c-di-AMP synthase</shortName>
    </alternativeName>
</protein>
<dbReference type="InterPro" id="IPR003390">
    <property type="entry name" value="DNA_integrity_scan_DisA_N"/>
</dbReference>
<name>A7NR23_ROSCS</name>
<evidence type="ECO:0000256" key="7">
    <source>
        <dbReference type="ARBA" id="ARBA00022840"/>
    </source>
</evidence>
<dbReference type="Gene3D" id="3.40.1700.10">
    <property type="entry name" value="DNA integrity scanning protein, DisA, N-terminal domain"/>
    <property type="match status" value="1"/>
</dbReference>
<dbReference type="GO" id="GO:0004016">
    <property type="term" value="F:adenylate cyclase activity"/>
    <property type="evidence" value="ECO:0007669"/>
    <property type="project" value="UniProtKB-UniRule"/>
</dbReference>
<comment type="caution">
    <text evidence="10">Lacks conserved residue(s) required for the propagation of feature annotation.</text>
</comment>
<keyword evidence="9 10" id="KW-0472">Membrane</keyword>
<keyword evidence="7 10" id="KW-0067">ATP-binding</keyword>
<comment type="catalytic activity">
    <reaction evidence="1 10">
        <text>2 ATP = 3',3'-c-di-AMP + 2 diphosphate</text>
        <dbReference type="Rhea" id="RHEA:35655"/>
        <dbReference type="ChEBI" id="CHEBI:30616"/>
        <dbReference type="ChEBI" id="CHEBI:33019"/>
        <dbReference type="ChEBI" id="CHEBI:71500"/>
        <dbReference type="EC" id="2.7.7.85"/>
    </reaction>
</comment>
<dbReference type="EC" id="2.7.7.85" evidence="10"/>
<keyword evidence="5 10" id="KW-0548">Nucleotidyltransferase</keyword>
<reference evidence="12 13" key="1">
    <citation type="submission" date="2007-08" db="EMBL/GenBank/DDBJ databases">
        <title>Complete sequence of Roseiflexus castenholzii DSM 13941.</title>
        <authorList>
            <consortium name="US DOE Joint Genome Institute"/>
            <person name="Copeland A."/>
            <person name="Lucas S."/>
            <person name="Lapidus A."/>
            <person name="Barry K."/>
            <person name="Glavina del Rio T."/>
            <person name="Dalin E."/>
            <person name="Tice H."/>
            <person name="Pitluck S."/>
            <person name="Thompson L.S."/>
            <person name="Brettin T."/>
            <person name="Bruce D."/>
            <person name="Detter J.C."/>
            <person name="Han C."/>
            <person name="Tapia R."/>
            <person name="Schmutz J."/>
            <person name="Larimer F."/>
            <person name="Land M."/>
            <person name="Hauser L."/>
            <person name="Kyrpides N."/>
            <person name="Mikhailova N."/>
            <person name="Bryant D.A."/>
            <person name="Hanada S."/>
            <person name="Tsukatani Y."/>
            <person name="Richardson P."/>
        </authorList>
    </citation>
    <scope>NUCLEOTIDE SEQUENCE [LARGE SCALE GENOMIC DNA]</scope>
    <source>
        <strain evidence="13">DSM 13941 / HLO8</strain>
    </source>
</reference>
<evidence type="ECO:0000256" key="8">
    <source>
        <dbReference type="ARBA" id="ARBA00022989"/>
    </source>
</evidence>
<dbReference type="PANTHER" id="PTHR34185">
    <property type="entry name" value="DIADENYLATE CYCLASE"/>
    <property type="match status" value="1"/>
</dbReference>
<comment type="similarity">
    <text evidence="10">Belongs to the adenylate cyclase family. DacA/CdaA subfamily.</text>
</comment>
<keyword evidence="3 10" id="KW-0808">Transferase</keyword>
<comment type="subunit">
    <text evidence="10">Probably a homodimer.</text>
</comment>
<evidence type="ECO:0000256" key="9">
    <source>
        <dbReference type="ARBA" id="ARBA00023136"/>
    </source>
</evidence>
<gene>
    <name evidence="10" type="primary">dacA</name>
    <name evidence="12" type="ordered locus">Rcas_3986</name>
</gene>
<keyword evidence="8 10" id="KW-1133">Transmembrane helix</keyword>
<organism evidence="12 13">
    <name type="scientific">Roseiflexus castenholzii (strain DSM 13941 / HLO8)</name>
    <dbReference type="NCBI Taxonomy" id="383372"/>
    <lineage>
        <taxon>Bacteria</taxon>
        <taxon>Bacillati</taxon>
        <taxon>Chloroflexota</taxon>
        <taxon>Chloroflexia</taxon>
        <taxon>Chloroflexales</taxon>
        <taxon>Roseiflexineae</taxon>
        <taxon>Roseiflexaceae</taxon>
        <taxon>Roseiflexus</taxon>
    </lineage>
</organism>
<accession>A7NR23</accession>
<dbReference type="GO" id="GO:0005524">
    <property type="term" value="F:ATP binding"/>
    <property type="evidence" value="ECO:0007669"/>
    <property type="project" value="UniProtKB-UniRule"/>
</dbReference>
<dbReference type="NCBIfam" id="TIGR00159">
    <property type="entry name" value="diadenylate cyclase CdaA"/>
    <property type="match status" value="1"/>
</dbReference>
<evidence type="ECO:0000313" key="12">
    <source>
        <dbReference type="EMBL" id="ABU60019.1"/>
    </source>
</evidence>
<proteinExistence type="inferred from homology"/>
<dbReference type="HOGENOM" id="CLU_038561_0_1_0"/>
<dbReference type="InterPro" id="IPR050338">
    <property type="entry name" value="DisA"/>
</dbReference>
<dbReference type="SUPFAM" id="SSF143597">
    <property type="entry name" value="YojJ-like"/>
    <property type="match status" value="1"/>
</dbReference>
<keyword evidence="6 10" id="KW-0547">Nucleotide-binding</keyword>
<evidence type="ECO:0000256" key="3">
    <source>
        <dbReference type="ARBA" id="ARBA00022679"/>
    </source>
</evidence>
<dbReference type="Pfam" id="PF19293">
    <property type="entry name" value="CdaA_N"/>
    <property type="match status" value="1"/>
</dbReference>
<dbReference type="HAMAP" id="MF_01499">
    <property type="entry name" value="DacA"/>
    <property type="match status" value="1"/>
</dbReference>
<dbReference type="KEGG" id="rca:Rcas_3986"/>
<evidence type="ECO:0000256" key="6">
    <source>
        <dbReference type="ARBA" id="ARBA00022741"/>
    </source>
</evidence>
<evidence type="ECO:0000259" key="11">
    <source>
        <dbReference type="PROSITE" id="PS51794"/>
    </source>
</evidence>
<evidence type="ECO:0000313" key="13">
    <source>
        <dbReference type="Proteomes" id="UP000000263"/>
    </source>
</evidence>
<feature type="transmembrane region" description="Helical" evidence="10">
    <location>
        <begin position="66"/>
        <end position="86"/>
    </location>
</feature>
<comment type="function">
    <text evidence="10">Catalyzes the condensation of 2 ATP molecules into cyclic di-AMP (c-di-AMP), a second messenger used to regulate differing processes in different bacteria.</text>
</comment>
<dbReference type="PROSITE" id="PS51794">
    <property type="entry name" value="DAC"/>
    <property type="match status" value="1"/>
</dbReference>
<evidence type="ECO:0000256" key="10">
    <source>
        <dbReference type="HAMAP-Rule" id="MF_01499"/>
    </source>
</evidence>
<dbReference type="GO" id="GO:0006171">
    <property type="term" value="P:cAMP biosynthetic process"/>
    <property type="evidence" value="ECO:0007669"/>
    <property type="project" value="InterPro"/>
</dbReference>
<feature type="transmembrane region" description="Helical" evidence="10">
    <location>
        <begin position="41"/>
        <end position="59"/>
    </location>
</feature>
<dbReference type="PIRSF" id="PIRSF004793">
    <property type="entry name" value="UCP004793"/>
    <property type="match status" value="1"/>
</dbReference>
<dbReference type="PANTHER" id="PTHR34185:SF1">
    <property type="entry name" value="DIADENYLATE CYCLASE"/>
    <property type="match status" value="1"/>
</dbReference>
<dbReference type="EMBL" id="CP000804">
    <property type="protein sequence ID" value="ABU60019.1"/>
    <property type="molecule type" value="Genomic_DNA"/>
</dbReference>
<dbReference type="InterPro" id="IPR034701">
    <property type="entry name" value="CdaA"/>
</dbReference>
<dbReference type="AlphaFoldDB" id="A7NR23"/>
<evidence type="ECO:0000256" key="1">
    <source>
        <dbReference type="ARBA" id="ARBA00000877"/>
    </source>
</evidence>
<dbReference type="GO" id="GO:0106408">
    <property type="term" value="F:diadenylate cyclase activity"/>
    <property type="evidence" value="ECO:0007669"/>
    <property type="project" value="UniProtKB-EC"/>
</dbReference>
<keyword evidence="4 10" id="KW-0812">Transmembrane</keyword>
<dbReference type="Pfam" id="PF02457">
    <property type="entry name" value="DAC"/>
    <property type="match status" value="1"/>
</dbReference>
<dbReference type="FunFam" id="3.40.1700.10:FF:000002">
    <property type="entry name" value="Diadenylate cyclase"/>
    <property type="match status" value="1"/>
</dbReference>
<dbReference type="STRING" id="383372.Rcas_3986"/>
<evidence type="ECO:0000256" key="5">
    <source>
        <dbReference type="ARBA" id="ARBA00022695"/>
    </source>
</evidence>
<dbReference type="InterPro" id="IPR045585">
    <property type="entry name" value="CdaA_N"/>
</dbReference>
<dbReference type="Proteomes" id="UP000000263">
    <property type="component" value="Chromosome"/>
</dbReference>